<dbReference type="STRING" id="1423804.FD14_GL002040"/>
<sequence length="104" mass="11998">MYNAINEVTVSANWLRTPITTVPGQLTLGNRGVEFRPNNGIAAVQIDYAQISRVWVQLRFNRWPHGLTVELTTGERYQWVSWRASQVVHVFNRKLAVGVVRHQR</sequence>
<evidence type="ECO:0000313" key="1">
    <source>
        <dbReference type="EMBL" id="KRN18367.1"/>
    </source>
</evidence>
<accession>A0A0R2EPT0</accession>
<dbReference type="OrthoDB" id="2321373at2"/>
<name>A0A0R2EPT0_9LACO</name>
<dbReference type="Proteomes" id="UP000051442">
    <property type="component" value="Unassembled WGS sequence"/>
</dbReference>
<organism evidence="1 2">
    <name type="scientific">Secundilactobacillus similis DSM 23365 = JCM 2765</name>
    <dbReference type="NCBI Taxonomy" id="1423804"/>
    <lineage>
        <taxon>Bacteria</taxon>
        <taxon>Bacillati</taxon>
        <taxon>Bacillota</taxon>
        <taxon>Bacilli</taxon>
        <taxon>Lactobacillales</taxon>
        <taxon>Lactobacillaceae</taxon>
        <taxon>Secundilactobacillus</taxon>
    </lineage>
</organism>
<reference evidence="1 2" key="1">
    <citation type="journal article" date="2015" name="Genome Announc.">
        <title>Expanding the biotechnology potential of lactobacilli through comparative genomics of 213 strains and associated genera.</title>
        <authorList>
            <person name="Sun Z."/>
            <person name="Harris H.M."/>
            <person name="McCann A."/>
            <person name="Guo C."/>
            <person name="Argimon S."/>
            <person name="Zhang W."/>
            <person name="Yang X."/>
            <person name="Jeffery I.B."/>
            <person name="Cooney J.C."/>
            <person name="Kagawa T.F."/>
            <person name="Liu W."/>
            <person name="Song Y."/>
            <person name="Salvetti E."/>
            <person name="Wrobel A."/>
            <person name="Rasinkangas P."/>
            <person name="Parkhill J."/>
            <person name="Rea M.C."/>
            <person name="O'Sullivan O."/>
            <person name="Ritari J."/>
            <person name="Douillard F.P."/>
            <person name="Paul Ross R."/>
            <person name="Yang R."/>
            <person name="Briner A.E."/>
            <person name="Felis G.E."/>
            <person name="de Vos W.M."/>
            <person name="Barrangou R."/>
            <person name="Klaenhammer T.R."/>
            <person name="Caufield P.W."/>
            <person name="Cui Y."/>
            <person name="Zhang H."/>
            <person name="O'Toole P.W."/>
        </authorList>
    </citation>
    <scope>NUCLEOTIDE SEQUENCE [LARGE SCALE GENOMIC DNA]</scope>
    <source>
        <strain evidence="1 2">DSM 23365</strain>
    </source>
</reference>
<dbReference type="AlphaFoldDB" id="A0A0R2EPT0"/>
<protein>
    <submittedName>
        <fullName evidence="1">Uncharacterized protein</fullName>
    </submittedName>
</protein>
<proteinExistence type="predicted"/>
<comment type="caution">
    <text evidence="1">The sequence shown here is derived from an EMBL/GenBank/DDBJ whole genome shotgun (WGS) entry which is preliminary data.</text>
</comment>
<dbReference type="RefSeq" id="WP_054736787.1">
    <property type="nucleotide sequence ID" value="NZ_AYZM01000153.1"/>
</dbReference>
<gene>
    <name evidence="1" type="ORF">FD14_GL002040</name>
</gene>
<evidence type="ECO:0000313" key="2">
    <source>
        <dbReference type="Proteomes" id="UP000051442"/>
    </source>
</evidence>
<dbReference type="EMBL" id="AYZM01000153">
    <property type="protein sequence ID" value="KRN18367.1"/>
    <property type="molecule type" value="Genomic_DNA"/>
</dbReference>
<dbReference type="PATRIC" id="fig|1423804.4.peg.2215"/>
<keyword evidence="2" id="KW-1185">Reference proteome</keyword>